<dbReference type="CDD" id="cd17502">
    <property type="entry name" value="MFS_Azr1_MDR_like"/>
    <property type="match status" value="1"/>
</dbReference>
<dbReference type="FunFam" id="1.20.1720.10:FF:000012">
    <property type="entry name" value="MFS toxin efflux pump (AflT)"/>
    <property type="match status" value="1"/>
</dbReference>
<feature type="transmembrane region" description="Helical" evidence="5">
    <location>
        <begin position="86"/>
        <end position="109"/>
    </location>
</feature>
<evidence type="ECO:0000313" key="7">
    <source>
        <dbReference type="EMBL" id="PMD21224.1"/>
    </source>
</evidence>
<dbReference type="AlphaFoldDB" id="A0A2J6Q4X4"/>
<feature type="transmembrane region" description="Helical" evidence="5">
    <location>
        <begin position="245"/>
        <end position="264"/>
    </location>
</feature>
<dbReference type="OrthoDB" id="10021397at2759"/>
<proteinExistence type="predicted"/>
<dbReference type="InterPro" id="IPR020846">
    <property type="entry name" value="MFS_dom"/>
</dbReference>
<feature type="transmembrane region" description="Helical" evidence="5">
    <location>
        <begin position="378"/>
        <end position="398"/>
    </location>
</feature>
<feature type="transmembrane region" description="Helical" evidence="5">
    <location>
        <begin position="418"/>
        <end position="439"/>
    </location>
</feature>
<dbReference type="Pfam" id="PF07690">
    <property type="entry name" value="MFS_1"/>
    <property type="match status" value="1"/>
</dbReference>
<keyword evidence="3 5" id="KW-1133">Transmembrane helix</keyword>
<sequence length="543" mass="57777">MEDNLETRSTSNNVPKLSENIAESPAPLAGGAAVLKDDEETYPPAQEVIPILLALASTIFLVSLDRMIIATAIPKISDEFHSIEEIGWYASAYMLTGSAFMLLFGKFYTFYSPKWVLIIAISLFEIGSALCGAAPNSTAFIIGRAIAGWGFSGIFTGGLVTIQSVLPLQKRPMVMGMLGSIFGISSVAGPLIGGALTTNVSWRWCFYINLPIGGVAVAILAYFLKARAPSKAGTTFKEQISQLDPLGTLCFLPGIVCLLLALQWGGSTYAWPDARIIVLFILFIILITLFILIQVLKKQPEQATVPPHVFKQRSMSAGFLFMLFIGASMALITYFLPIYFQAIRGVDALHSGFDILPFLLSVTASSIIAGVTTSKLGYYVPQMILCPALMAILFGVGFGIGNQQANIAAQTVLKKQDIAIGSALMMFAAQISGAVFVPVGNAVFENHFAKGLKGIEGVDVELVLRTGATEIRDVVKEGVLGGVLGAYDGALGKVFLVAAIMAAVGLVPALGMEWKSVKKGQKKGDGRVVDADVESAPVAAEKE</sequence>
<dbReference type="GO" id="GO:0005886">
    <property type="term" value="C:plasma membrane"/>
    <property type="evidence" value="ECO:0007669"/>
    <property type="project" value="TreeGrafter"/>
</dbReference>
<keyword evidence="4 5" id="KW-0472">Membrane</keyword>
<dbReference type="PANTHER" id="PTHR23501:SF201">
    <property type="entry name" value="MFS AFLATOXIN EFFLUX PUMP"/>
    <property type="match status" value="1"/>
</dbReference>
<feature type="transmembrane region" description="Helical" evidence="5">
    <location>
        <begin position="115"/>
        <end position="134"/>
    </location>
</feature>
<dbReference type="Gene3D" id="1.20.1250.20">
    <property type="entry name" value="MFS general substrate transporter like domains"/>
    <property type="match status" value="2"/>
</dbReference>
<evidence type="ECO:0000256" key="4">
    <source>
        <dbReference type="ARBA" id="ARBA00023136"/>
    </source>
</evidence>
<comment type="subcellular location">
    <subcellularLocation>
        <location evidence="1">Membrane</location>
        <topology evidence="1">Multi-pass membrane protein</topology>
    </subcellularLocation>
</comment>
<feature type="transmembrane region" description="Helical" evidence="5">
    <location>
        <begin position="276"/>
        <end position="296"/>
    </location>
</feature>
<feature type="domain" description="Major facilitator superfamily (MFS) profile" evidence="6">
    <location>
        <begin position="51"/>
        <end position="517"/>
    </location>
</feature>
<keyword evidence="2 5" id="KW-0812">Transmembrane</keyword>
<dbReference type="EMBL" id="KZ613482">
    <property type="protein sequence ID" value="PMD21224.1"/>
    <property type="molecule type" value="Genomic_DNA"/>
</dbReference>
<feature type="transmembrane region" description="Helical" evidence="5">
    <location>
        <begin position="172"/>
        <end position="192"/>
    </location>
</feature>
<protein>
    <submittedName>
        <fullName evidence="7">MFS general substrate transporter</fullName>
    </submittedName>
</protein>
<dbReference type="Proteomes" id="UP000235672">
    <property type="component" value="Unassembled WGS sequence"/>
</dbReference>
<evidence type="ECO:0000259" key="6">
    <source>
        <dbReference type="PROSITE" id="PS50850"/>
    </source>
</evidence>
<evidence type="ECO:0000256" key="2">
    <source>
        <dbReference type="ARBA" id="ARBA00022692"/>
    </source>
</evidence>
<organism evidence="7 8">
    <name type="scientific">Hyaloscypha hepaticicola</name>
    <dbReference type="NCBI Taxonomy" id="2082293"/>
    <lineage>
        <taxon>Eukaryota</taxon>
        <taxon>Fungi</taxon>
        <taxon>Dikarya</taxon>
        <taxon>Ascomycota</taxon>
        <taxon>Pezizomycotina</taxon>
        <taxon>Leotiomycetes</taxon>
        <taxon>Helotiales</taxon>
        <taxon>Hyaloscyphaceae</taxon>
        <taxon>Hyaloscypha</taxon>
    </lineage>
</organism>
<keyword evidence="8" id="KW-1185">Reference proteome</keyword>
<evidence type="ECO:0000256" key="1">
    <source>
        <dbReference type="ARBA" id="ARBA00004141"/>
    </source>
</evidence>
<feature type="transmembrane region" description="Helical" evidence="5">
    <location>
        <begin position="316"/>
        <end position="340"/>
    </location>
</feature>
<feature type="transmembrane region" description="Helical" evidence="5">
    <location>
        <begin position="204"/>
        <end position="225"/>
    </location>
</feature>
<gene>
    <name evidence="7" type="ORF">NA56DRAFT_671014</name>
</gene>
<feature type="transmembrane region" description="Helical" evidence="5">
    <location>
        <begin position="146"/>
        <end position="166"/>
    </location>
</feature>
<dbReference type="GO" id="GO:0022857">
    <property type="term" value="F:transmembrane transporter activity"/>
    <property type="evidence" value="ECO:0007669"/>
    <property type="project" value="InterPro"/>
</dbReference>
<dbReference type="InterPro" id="IPR011701">
    <property type="entry name" value="MFS"/>
</dbReference>
<name>A0A2J6Q4X4_9HELO</name>
<accession>A0A2J6Q4X4</accession>
<evidence type="ECO:0000256" key="3">
    <source>
        <dbReference type="ARBA" id="ARBA00022989"/>
    </source>
</evidence>
<evidence type="ECO:0000313" key="8">
    <source>
        <dbReference type="Proteomes" id="UP000235672"/>
    </source>
</evidence>
<feature type="transmembrane region" description="Helical" evidence="5">
    <location>
        <begin position="48"/>
        <end position="65"/>
    </location>
</feature>
<feature type="transmembrane region" description="Helical" evidence="5">
    <location>
        <begin position="494"/>
        <end position="514"/>
    </location>
</feature>
<dbReference type="SUPFAM" id="SSF103473">
    <property type="entry name" value="MFS general substrate transporter"/>
    <property type="match status" value="1"/>
</dbReference>
<dbReference type="InterPro" id="IPR036259">
    <property type="entry name" value="MFS_trans_sf"/>
</dbReference>
<dbReference type="PANTHER" id="PTHR23501">
    <property type="entry name" value="MAJOR FACILITATOR SUPERFAMILY"/>
    <property type="match status" value="1"/>
</dbReference>
<dbReference type="PROSITE" id="PS50850">
    <property type="entry name" value="MFS"/>
    <property type="match status" value="1"/>
</dbReference>
<evidence type="ECO:0000256" key="5">
    <source>
        <dbReference type="SAM" id="Phobius"/>
    </source>
</evidence>
<reference evidence="7 8" key="1">
    <citation type="submission" date="2016-05" db="EMBL/GenBank/DDBJ databases">
        <title>A degradative enzymes factory behind the ericoid mycorrhizal symbiosis.</title>
        <authorList>
            <consortium name="DOE Joint Genome Institute"/>
            <person name="Martino E."/>
            <person name="Morin E."/>
            <person name="Grelet G."/>
            <person name="Kuo A."/>
            <person name="Kohler A."/>
            <person name="Daghino S."/>
            <person name="Barry K."/>
            <person name="Choi C."/>
            <person name="Cichocki N."/>
            <person name="Clum A."/>
            <person name="Copeland A."/>
            <person name="Hainaut M."/>
            <person name="Haridas S."/>
            <person name="Labutti K."/>
            <person name="Lindquist E."/>
            <person name="Lipzen A."/>
            <person name="Khouja H.-R."/>
            <person name="Murat C."/>
            <person name="Ohm R."/>
            <person name="Olson A."/>
            <person name="Spatafora J."/>
            <person name="Veneault-Fourrey C."/>
            <person name="Henrissat B."/>
            <person name="Grigoriev I."/>
            <person name="Martin F."/>
            <person name="Perotto S."/>
        </authorList>
    </citation>
    <scope>NUCLEOTIDE SEQUENCE [LARGE SCALE GENOMIC DNA]</scope>
    <source>
        <strain evidence="7 8">UAMH 7357</strain>
    </source>
</reference>